<dbReference type="OrthoDB" id="9342873at2"/>
<dbReference type="STRING" id="904291.A7J15_10425"/>
<proteinExistence type="predicted"/>
<dbReference type="RefSeq" id="WP_067027689.1">
    <property type="nucleotide sequence ID" value="NZ_CP038256.1"/>
</dbReference>
<reference evidence="1 2" key="1">
    <citation type="submission" date="2016-05" db="EMBL/GenBank/DDBJ databases">
        <authorList>
            <person name="Lavstsen T."/>
            <person name="Jespersen J.S."/>
        </authorList>
    </citation>
    <scope>NUCLEOTIDE SEQUENCE [LARGE SCALE GENOMIC DNA]</scope>
    <source>
        <strain evidence="1 2">YLB-01</strain>
    </source>
</reference>
<dbReference type="AlphaFoldDB" id="A0A1B9N7T5"/>
<protein>
    <submittedName>
        <fullName evidence="1">Uncharacterized protein</fullName>
    </submittedName>
</protein>
<gene>
    <name evidence="1" type="ORF">A7J15_10425</name>
</gene>
<accession>A0A1B9N7T5</accession>
<evidence type="ECO:0000313" key="1">
    <source>
        <dbReference type="EMBL" id="OCG72650.1"/>
    </source>
</evidence>
<organism evidence="1 2">
    <name type="scientific">Microbacterium sediminis</name>
    <dbReference type="NCBI Taxonomy" id="904291"/>
    <lineage>
        <taxon>Bacteria</taxon>
        <taxon>Bacillati</taxon>
        <taxon>Actinomycetota</taxon>
        <taxon>Actinomycetes</taxon>
        <taxon>Micrococcales</taxon>
        <taxon>Microbacteriaceae</taxon>
        <taxon>Microbacterium</taxon>
    </lineage>
</organism>
<name>A0A1B9N7T5_9MICO</name>
<comment type="caution">
    <text evidence="1">The sequence shown here is derived from an EMBL/GenBank/DDBJ whole genome shotgun (WGS) entry which is preliminary data.</text>
</comment>
<evidence type="ECO:0000313" key="2">
    <source>
        <dbReference type="Proteomes" id="UP000093355"/>
    </source>
</evidence>
<dbReference type="EMBL" id="LXMD01000029">
    <property type="protein sequence ID" value="OCG72650.1"/>
    <property type="molecule type" value="Genomic_DNA"/>
</dbReference>
<sequence>MTPALETALRCVADDARAGLLELWGRSTVVDENVGAPVIDRALFDALHDAAGIAAAFPIGNAGVVHVYGYFFSDVPTPYGYKRDRWNDGALARALDLPASAFRLGDSPDETPLARVTAAALPLLREPPAGATVLDVAVDGLATRAVVSAGTDGSGVLCYGVADRLVTLFPVADAAAFAREAAAEPPRLRWNAGLPA</sequence>
<keyword evidence="2" id="KW-1185">Reference proteome</keyword>
<dbReference type="Proteomes" id="UP000093355">
    <property type="component" value="Unassembled WGS sequence"/>
</dbReference>